<gene>
    <name evidence="1" type="ORF">CFBP5506_19290</name>
</gene>
<proteinExistence type="predicted"/>
<accession>A0AAF0KB64</accession>
<evidence type="ECO:0000313" key="2">
    <source>
        <dbReference type="Proteomes" id="UP000305410"/>
    </source>
</evidence>
<reference evidence="1" key="1">
    <citation type="submission" date="2019-04" db="EMBL/GenBank/DDBJ databases">
        <authorList>
            <person name="Chiang H.-Y."/>
            <person name="Huang Y.-Y."/>
            <person name="Chou L."/>
            <person name="Lai E.-M."/>
            <person name="Kuo C.-H."/>
        </authorList>
    </citation>
    <scope>NUCLEOTIDE SEQUENCE</scope>
    <source>
        <strain evidence="1">CFBP5506</strain>
    </source>
</reference>
<organism evidence="1 2">
    <name type="scientific">Agrobacterium tumefaciens</name>
    <dbReference type="NCBI Taxonomy" id="358"/>
    <lineage>
        <taxon>Bacteria</taxon>
        <taxon>Pseudomonadati</taxon>
        <taxon>Pseudomonadota</taxon>
        <taxon>Alphaproteobacteria</taxon>
        <taxon>Hyphomicrobiales</taxon>
        <taxon>Rhizobiaceae</taxon>
        <taxon>Rhizobium/Agrobacterium group</taxon>
        <taxon>Agrobacterium</taxon>
        <taxon>Agrobacterium tumefaciens complex</taxon>
    </lineage>
</organism>
<protein>
    <submittedName>
        <fullName evidence="1">Uncharacterized protein</fullName>
    </submittedName>
</protein>
<dbReference type="RefSeq" id="WP_136902949.1">
    <property type="nucleotide sequence ID" value="NZ_CP122963.1"/>
</dbReference>
<dbReference type="Proteomes" id="UP000305410">
    <property type="component" value="Chromosome Linear"/>
</dbReference>
<name>A0AAF0KB64_AGRTU</name>
<sequence length="203" mass="23054">MPILRTLDGMRVTATDEQLVQFRAWLAVDDDLDIRISKLFWLDMYLGYTVQNLNCVAVMSAIRDLEAGEPHTGVKKATPFNHPPLKGLWHKHYYSAQALIPNVIQGLGSDGLEKLANEIMDQTAGTVVTEQMCNELACRAIFEPLTNRSSNGKLTGEWVIFAKSERGNYYLSLGYHNTGDQLLYDRIMTYCPEDFPDLHKWII</sequence>
<evidence type="ECO:0000313" key="1">
    <source>
        <dbReference type="EMBL" id="WGM61764.1"/>
    </source>
</evidence>
<dbReference type="EMBL" id="CP122963">
    <property type="protein sequence ID" value="WGM61764.1"/>
    <property type="molecule type" value="Genomic_DNA"/>
</dbReference>
<dbReference type="AlphaFoldDB" id="A0AAF0KB64"/>
<reference evidence="1" key="2">
    <citation type="submission" date="2023-04" db="EMBL/GenBank/DDBJ databases">
        <title>Complete genome sequence of Agrobacterium salinitolerans CFBP5506.</title>
        <authorList>
            <person name="Yen H.-C."/>
            <person name="Yan X.-H."/>
            <person name="Lai E.-M."/>
            <person name="Kuo C.-H."/>
        </authorList>
    </citation>
    <scope>NUCLEOTIDE SEQUENCE</scope>
    <source>
        <strain evidence="1">CFBP5506</strain>
    </source>
</reference>